<dbReference type="PROSITE" id="PS00141">
    <property type="entry name" value="ASP_PROTEASE"/>
    <property type="match status" value="1"/>
</dbReference>
<dbReference type="InParanoid" id="A0A059CAV9"/>
<dbReference type="InterPro" id="IPR033873">
    <property type="entry name" value="CND41-like"/>
</dbReference>
<evidence type="ECO:0000313" key="5">
    <source>
        <dbReference type="EMBL" id="KCW75477.1"/>
    </source>
</evidence>
<proteinExistence type="inferred from homology"/>
<dbReference type="GO" id="GO:0006508">
    <property type="term" value="P:proteolysis"/>
    <property type="evidence" value="ECO:0007669"/>
    <property type="project" value="InterPro"/>
</dbReference>
<dbReference type="KEGG" id="egr:104445786"/>
<comment type="similarity">
    <text evidence="1">Belongs to the peptidase A1 family.</text>
</comment>
<accession>A0A059CAV9</accession>
<organism evidence="5">
    <name type="scientific">Eucalyptus grandis</name>
    <name type="common">Flooded gum</name>
    <dbReference type="NCBI Taxonomy" id="71139"/>
    <lineage>
        <taxon>Eukaryota</taxon>
        <taxon>Viridiplantae</taxon>
        <taxon>Streptophyta</taxon>
        <taxon>Embryophyta</taxon>
        <taxon>Tracheophyta</taxon>
        <taxon>Spermatophyta</taxon>
        <taxon>Magnoliopsida</taxon>
        <taxon>eudicotyledons</taxon>
        <taxon>Gunneridae</taxon>
        <taxon>Pentapetalae</taxon>
        <taxon>rosids</taxon>
        <taxon>malvids</taxon>
        <taxon>Myrtales</taxon>
        <taxon>Myrtaceae</taxon>
        <taxon>Myrtoideae</taxon>
        <taxon>Eucalypteae</taxon>
        <taxon>Eucalyptus</taxon>
    </lineage>
</organism>
<dbReference type="InterPro" id="IPR032799">
    <property type="entry name" value="TAXi_C"/>
</dbReference>
<evidence type="ECO:0000256" key="3">
    <source>
        <dbReference type="SAM" id="SignalP"/>
    </source>
</evidence>
<dbReference type="InterPro" id="IPR033121">
    <property type="entry name" value="PEPTIDASE_A1"/>
</dbReference>
<name>A0A059CAV9_EUCGR</name>
<dbReference type="PROSITE" id="PS51767">
    <property type="entry name" value="PEPTIDASE_A1"/>
    <property type="match status" value="1"/>
</dbReference>
<feature type="signal peptide" evidence="3">
    <location>
        <begin position="1"/>
        <end position="18"/>
    </location>
</feature>
<dbReference type="InterPro" id="IPR021109">
    <property type="entry name" value="Peptidase_aspartic_dom_sf"/>
</dbReference>
<dbReference type="InterPro" id="IPR032861">
    <property type="entry name" value="TAXi_N"/>
</dbReference>
<dbReference type="MEROPS" id="A01.050"/>
<dbReference type="PANTHER" id="PTHR13683">
    <property type="entry name" value="ASPARTYL PROTEASES"/>
    <property type="match status" value="1"/>
</dbReference>
<dbReference type="PANTHER" id="PTHR13683:SF809">
    <property type="entry name" value="PEPTIDASE A1 DOMAIN-CONTAINING PROTEIN"/>
    <property type="match status" value="1"/>
</dbReference>
<evidence type="ECO:0000256" key="1">
    <source>
        <dbReference type="ARBA" id="ARBA00007447"/>
    </source>
</evidence>
<dbReference type="eggNOG" id="KOG1339">
    <property type="taxonomic scope" value="Eukaryota"/>
</dbReference>
<dbReference type="SUPFAM" id="SSF50630">
    <property type="entry name" value="Acid proteases"/>
    <property type="match status" value="1"/>
</dbReference>
<dbReference type="AlphaFoldDB" id="A0A059CAV9"/>
<dbReference type="OMA" id="FLYGCGQ"/>
<feature type="chain" id="PRO_5001569094" description="Peptidase A1 domain-containing protein" evidence="3">
    <location>
        <begin position="19"/>
        <end position="455"/>
    </location>
</feature>
<dbReference type="EMBL" id="KK198757">
    <property type="protein sequence ID" value="KCW75477.1"/>
    <property type="molecule type" value="Genomic_DNA"/>
</dbReference>
<keyword evidence="3" id="KW-0732">Signal</keyword>
<dbReference type="InterPro" id="IPR001461">
    <property type="entry name" value="Aspartic_peptidase_A1"/>
</dbReference>
<dbReference type="Gramene" id="KCW75477">
    <property type="protein sequence ID" value="KCW75477"/>
    <property type="gene ID" value="EUGRSUZ_E04238"/>
</dbReference>
<dbReference type="OrthoDB" id="2747330at2759"/>
<sequence length="455" mass="48841">MKMGYLLFLICCLLLARAASLAEFRGDEAAIYLDLYHVDGSNSSLGNKSPEPLTHVLARDENRIKALRYRITRTKERKPSVILNQSIDILGPESVSIPASPGLSLGSGNYYVKIGLGMPAKYNAMLLDTGSSLSWLQCQPCVISCHAQVDPLYNPSASRTYKSIPCSTSQCSSLKEATLNDPLCEVETGKCVYTASYGDSSYSIGYLSQDLLSLSPSETSPSFLYGCGQDNEGLFGRAAGIVGLARQRLSLISQLSPKYGNAFSYCLPSETSIGSGFLSIGSTSLTASAFRFTPMITESREKSLYFLRLGAISLAGKPLSVAATQYRVPTIIDSGTVISRLPSSVYVALKQAFINIMSRKYAKAPSYSILDTCFKGSLKTMSVPQMRLVFQGGADLALTPANILLDVEKGTTCLAFASSSGNDEIAVIGNHQQKTFKVAYDVTNSRIGFAAGGCH</sequence>
<dbReference type="InterPro" id="IPR001969">
    <property type="entry name" value="Aspartic_peptidase_AS"/>
</dbReference>
<feature type="active site" evidence="2">
    <location>
        <position position="128"/>
    </location>
</feature>
<dbReference type="Pfam" id="PF14543">
    <property type="entry name" value="TAXi_N"/>
    <property type="match status" value="1"/>
</dbReference>
<dbReference type="GO" id="GO:0004190">
    <property type="term" value="F:aspartic-type endopeptidase activity"/>
    <property type="evidence" value="ECO:0007669"/>
    <property type="project" value="InterPro"/>
</dbReference>
<evidence type="ECO:0000256" key="2">
    <source>
        <dbReference type="PIRSR" id="PIRSR601461-1"/>
    </source>
</evidence>
<dbReference type="CDD" id="cd05472">
    <property type="entry name" value="cnd41_like"/>
    <property type="match status" value="1"/>
</dbReference>
<dbReference type="FunFam" id="2.40.70.10:FF:000013">
    <property type="entry name" value="Aspartyl protease AED1"/>
    <property type="match status" value="1"/>
</dbReference>
<dbReference type="FunFam" id="2.40.70.10:FF:000031">
    <property type="entry name" value="Aspartyl protease AED1"/>
    <property type="match status" value="1"/>
</dbReference>
<feature type="active site" evidence="2">
    <location>
        <position position="333"/>
    </location>
</feature>
<gene>
    <name evidence="5" type="ORF">EUGRSUZ_E04238</name>
</gene>
<reference evidence="5" key="1">
    <citation type="submission" date="2013-07" db="EMBL/GenBank/DDBJ databases">
        <title>The genome of Eucalyptus grandis.</title>
        <authorList>
            <person name="Schmutz J."/>
            <person name="Hayes R."/>
            <person name="Myburg A."/>
            <person name="Tuskan G."/>
            <person name="Grattapaglia D."/>
            <person name="Rokhsar D.S."/>
        </authorList>
    </citation>
    <scope>NUCLEOTIDE SEQUENCE</scope>
    <source>
        <tissue evidence="5">Leaf extractions</tissue>
    </source>
</reference>
<evidence type="ECO:0000259" key="4">
    <source>
        <dbReference type="PROSITE" id="PS51767"/>
    </source>
</evidence>
<dbReference type="Pfam" id="PF14541">
    <property type="entry name" value="TAXi_C"/>
    <property type="match status" value="1"/>
</dbReference>
<feature type="domain" description="Peptidase A1" evidence="4">
    <location>
        <begin position="110"/>
        <end position="450"/>
    </location>
</feature>
<protein>
    <recommendedName>
        <fullName evidence="4">Peptidase A1 domain-containing protein</fullName>
    </recommendedName>
</protein>
<dbReference type="Gene3D" id="2.40.70.10">
    <property type="entry name" value="Acid Proteases"/>
    <property type="match status" value="2"/>
</dbReference>